<dbReference type="SUPFAM" id="SSF50891">
    <property type="entry name" value="Cyclophilin-like"/>
    <property type="match status" value="1"/>
</dbReference>
<dbReference type="PANTHER" id="PTHR34698:SF2">
    <property type="entry name" value="5-OXOPROLINASE SUBUNIT B"/>
    <property type="match status" value="1"/>
</dbReference>
<dbReference type="RefSeq" id="WP_009185586.1">
    <property type="nucleotide sequence ID" value="NZ_AMGM01000040.1"/>
</dbReference>
<evidence type="ECO:0000259" key="4">
    <source>
        <dbReference type="SMART" id="SM00796"/>
    </source>
</evidence>
<dbReference type="NCBIfam" id="TIGR00370">
    <property type="entry name" value="5-oxoprolinase subunit PxpB"/>
    <property type="match status" value="1"/>
</dbReference>
<evidence type="ECO:0000256" key="3">
    <source>
        <dbReference type="ARBA" id="ARBA00022840"/>
    </source>
</evidence>
<dbReference type="InterPro" id="IPR003833">
    <property type="entry name" value="CT_C_D"/>
</dbReference>
<name>K1KXN2_CECL9</name>
<comment type="caution">
    <text evidence="5">The sequence shown here is derived from an EMBL/GenBank/DDBJ whole genome shotgun (WGS) entry which is preliminary data.</text>
</comment>
<organism evidence="5 6">
    <name type="scientific">Cecembia lonarensis (strain CCUG 58316 / KCTC 22772 / LW9)</name>
    <dbReference type="NCBI Taxonomy" id="1225176"/>
    <lineage>
        <taxon>Bacteria</taxon>
        <taxon>Pseudomonadati</taxon>
        <taxon>Bacteroidota</taxon>
        <taxon>Cytophagia</taxon>
        <taxon>Cytophagales</taxon>
        <taxon>Cyclobacteriaceae</taxon>
        <taxon>Cecembia</taxon>
    </lineage>
</organism>
<dbReference type="GO" id="GO:0016787">
    <property type="term" value="F:hydrolase activity"/>
    <property type="evidence" value="ECO:0007669"/>
    <property type="project" value="UniProtKB-KW"/>
</dbReference>
<dbReference type="GO" id="GO:0005524">
    <property type="term" value="F:ATP binding"/>
    <property type="evidence" value="ECO:0007669"/>
    <property type="project" value="UniProtKB-KW"/>
</dbReference>
<gene>
    <name evidence="5" type="primary">kipI</name>
    <name evidence="5" type="ORF">B879_02562</name>
</gene>
<dbReference type="Pfam" id="PF02682">
    <property type="entry name" value="CT_C_D"/>
    <property type="match status" value="1"/>
</dbReference>
<dbReference type="Gene3D" id="2.40.100.10">
    <property type="entry name" value="Cyclophilin-like"/>
    <property type="match status" value="1"/>
</dbReference>
<accession>K1KXN2</accession>
<dbReference type="InterPro" id="IPR029000">
    <property type="entry name" value="Cyclophilin-like_dom_sf"/>
</dbReference>
<dbReference type="PATRIC" id="fig|1225176.3.peg.2728"/>
<evidence type="ECO:0000256" key="1">
    <source>
        <dbReference type="ARBA" id="ARBA00022741"/>
    </source>
</evidence>
<keyword evidence="6" id="KW-1185">Reference proteome</keyword>
<protein>
    <submittedName>
        <fullName evidence="5">Sporulation inhibitor kipI</fullName>
    </submittedName>
</protein>
<dbReference type="PANTHER" id="PTHR34698">
    <property type="entry name" value="5-OXOPROLINASE SUBUNIT B"/>
    <property type="match status" value="1"/>
</dbReference>
<keyword evidence="2" id="KW-0378">Hydrolase</keyword>
<dbReference type="OrthoDB" id="9778567at2"/>
<proteinExistence type="predicted"/>
<reference evidence="5 6" key="1">
    <citation type="journal article" date="2012" name="J. Bacteriol.">
        <title>Draft Genome Sequence of Cecembia lonarensis Strain LW9T, Isolated from Lonar Lake, a Haloalkaline Lake in India.</title>
        <authorList>
            <person name="Shivaji S."/>
            <person name="Ara S."/>
            <person name="Singh A."/>
            <person name="Pinnaka A.K."/>
        </authorList>
    </citation>
    <scope>NUCLEOTIDE SEQUENCE [LARGE SCALE GENOMIC DNA]</scope>
    <source>
        <strain evidence="5 6">LW9</strain>
    </source>
</reference>
<evidence type="ECO:0000256" key="2">
    <source>
        <dbReference type="ARBA" id="ARBA00022801"/>
    </source>
</evidence>
<dbReference type="EMBL" id="AMGM01000040">
    <property type="protein sequence ID" value="EKB48850.1"/>
    <property type="molecule type" value="Genomic_DNA"/>
</dbReference>
<sequence>MEIKYFLIHDKLVEFSWPPIISEDILEKLNQVTVYLQNAYGEGIKEIRKGYHTLSLRLHVSISEQDCRDLVEEFKMLDARSLDHSAKTWHIPVAYGKAFGKDLSLLAKIHDLAEEEIIKRHSAGIYVLHFYGFLPGFMYLGGLDPVLFTPRKSKPDRQMSKGSVAIGGHQTGIYPMESPGGWYAIGKCPITLFDIKREPAVQLQVGDRIRFEPIDADSFEAIYQLAVQGKYDLRHD</sequence>
<dbReference type="AlphaFoldDB" id="K1KXN2"/>
<dbReference type="Proteomes" id="UP000004478">
    <property type="component" value="Unassembled WGS sequence"/>
</dbReference>
<evidence type="ECO:0000313" key="5">
    <source>
        <dbReference type="EMBL" id="EKB48850.1"/>
    </source>
</evidence>
<evidence type="ECO:0000313" key="6">
    <source>
        <dbReference type="Proteomes" id="UP000004478"/>
    </source>
</evidence>
<dbReference type="SMART" id="SM00796">
    <property type="entry name" value="AHS1"/>
    <property type="match status" value="1"/>
</dbReference>
<feature type="domain" description="Carboxyltransferase" evidence="4">
    <location>
        <begin position="3"/>
        <end position="203"/>
    </location>
</feature>
<keyword evidence="3" id="KW-0067">ATP-binding</keyword>
<dbReference type="InterPro" id="IPR010016">
    <property type="entry name" value="PxpB"/>
</dbReference>
<keyword evidence="1" id="KW-0547">Nucleotide-binding</keyword>